<evidence type="ECO:0000313" key="15">
    <source>
        <dbReference type="Proteomes" id="UP001193734"/>
    </source>
</evidence>
<evidence type="ECO:0000256" key="4">
    <source>
        <dbReference type="ARBA" id="ARBA00022692"/>
    </source>
</evidence>
<gene>
    <name evidence="14" type="ORF">HPS55_04530</name>
</gene>
<evidence type="ECO:0000259" key="13">
    <source>
        <dbReference type="Pfam" id="PF07715"/>
    </source>
</evidence>
<keyword evidence="6 11" id="KW-0798">TonB box</keyword>
<reference evidence="14 15" key="1">
    <citation type="submission" date="2020-05" db="EMBL/GenBank/DDBJ databases">
        <title>Distinct polysaccharide utilization as determinants for interspecies competition between intestinal Prevotella spp.</title>
        <authorList>
            <person name="Galvez E.J.C."/>
            <person name="Iljazovic A."/>
            <person name="Strowig T."/>
        </authorList>
    </citation>
    <scope>NUCLEOTIDE SEQUENCE [LARGE SCALE GENOMIC DNA]</scope>
    <source>
        <strain evidence="14 15">PROD</strain>
    </source>
</reference>
<evidence type="ECO:0000256" key="2">
    <source>
        <dbReference type="ARBA" id="ARBA00022448"/>
    </source>
</evidence>
<proteinExistence type="inferred from homology"/>
<feature type="domain" description="TonB-dependent receptor plug" evidence="13">
    <location>
        <begin position="35"/>
        <end position="123"/>
    </location>
</feature>
<dbReference type="Pfam" id="PF07715">
    <property type="entry name" value="Plug"/>
    <property type="match status" value="1"/>
</dbReference>
<dbReference type="SUPFAM" id="SSF56935">
    <property type="entry name" value="Porins"/>
    <property type="match status" value="1"/>
</dbReference>
<evidence type="ECO:0000256" key="6">
    <source>
        <dbReference type="ARBA" id="ARBA00023077"/>
    </source>
</evidence>
<dbReference type="Proteomes" id="UP001193734">
    <property type="component" value="Unassembled WGS sequence"/>
</dbReference>
<dbReference type="Pfam" id="PF00593">
    <property type="entry name" value="TonB_dep_Rec_b-barrel"/>
    <property type="match status" value="1"/>
</dbReference>
<evidence type="ECO:0000256" key="8">
    <source>
        <dbReference type="ARBA" id="ARBA00023170"/>
    </source>
</evidence>
<dbReference type="Gene3D" id="2.170.130.10">
    <property type="entry name" value="TonB-dependent receptor, plug domain"/>
    <property type="match status" value="1"/>
</dbReference>
<evidence type="ECO:0000256" key="10">
    <source>
        <dbReference type="PROSITE-ProRule" id="PRU01360"/>
    </source>
</evidence>
<keyword evidence="7 10" id="KW-0472">Membrane</keyword>
<keyword evidence="9 10" id="KW-0998">Cell outer membrane</keyword>
<accession>A0ABX2ASR9</accession>
<evidence type="ECO:0000256" key="11">
    <source>
        <dbReference type="RuleBase" id="RU003357"/>
    </source>
</evidence>
<evidence type="ECO:0000256" key="3">
    <source>
        <dbReference type="ARBA" id="ARBA00022452"/>
    </source>
</evidence>
<keyword evidence="5" id="KW-0732">Signal</keyword>
<dbReference type="InterPro" id="IPR037066">
    <property type="entry name" value="Plug_dom_sf"/>
</dbReference>
<keyword evidence="4 10" id="KW-0812">Transmembrane</keyword>
<organism evidence="14 15">
    <name type="scientific">Xylanibacter rodentium</name>
    <dbReference type="NCBI Taxonomy" id="2736289"/>
    <lineage>
        <taxon>Bacteria</taxon>
        <taxon>Pseudomonadati</taxon>
        <taxon>Bacteroidota</taxon>
        <taxon>Bacteroidia</taxon>
        <taxon>Bacteroidales</taxon>
        <taxon>Prevotellaceae</taxon>
        <taxon>Xylanibacter</taxon>
    </lineage>
</organism>
<evidence type="ECO:0000256" key="9">
    <source>
        <dbReference type="ARBA" id="ARBA00023237"/>
    </source>
</evidence>
<name>A0ABX2ASR9_9BACT</name>
<evidence type="ECO:0000256" key="5">
    <source>
        <dbReference type="ARBA" id="ARBA00022729"/>
    </source>
</evidence>
<feature type="domain" description="TonB-dependent receptor-like beta-barrel" evidence="12">
    <location>
        <begin position="226"/>
        <end position="624"/>
    </location>
</feature>
<dbReference type="PANTHER" id="PTHR30069">
    <property type="entry name" value="TONB-DEPENDENT OUTER MEMBRANE RECEPTOR"/>
    <property type="match status" value="1"/>
</dbReference>
<comment type="subcellular location">
    <subcellularLocation>
        <location evidence="1 10">Cell outer membrane</location>
        <topology evidence="1 10">Multi-pass membrane protein</topology>
    </subcellularLocation>
</comment>
<comment type="caution">
    <text evidence="14">The sequence shown here is derived from an EMBL/GenBank/DDBJ whole genome shotgun (WGS) entry which is preliminary data.</text>
</comment>
<dbReference type="InterPro" id="IPR000531">
    <property type="entry name" value="Beta-barrel_TonB"/>
</dbReference>
<keyword evidence="2 10" id="KW-0813">Transport</keyword>
<dbReference type="PROSITE" id="PS52016">
    <property type="entry name" value="TONB_DEPENDENT_REC_3"/>
    <property type="match status" value="1"/>
</dbReference>
<dbReference type="InterPro" id="IPR039426">
    <property type="entry name" value="TonB-dep_rcpt-like"/>
</dbReference>
<keyword evidence="8 14" id="KW-0675">Receptor</keyword>
<evidence type="ECO:0000313" key="14">
    <source>
        <dbReference type="EMBL" id="NPE13601.1"/>
    </source>
</evidence>
<keyword evidence="3 10" id="KW-1134">Transmembrane beta strand</keyword>
<dbReference type="Gene3D" id="2.40.170.20">
    <property type="entry name" value="TonB-dependent receptor, beta-barrel domain"/>
    <property type="match status" value="1"/>
</dbReference>
<sequence>MAFNNAAAQTDSTNSTAHRLDNVDVIGTRKIREVTSTAPVHMLTQEQFGTFGITDIADALNRLPGITLRDYGGAGGMKTVSVRGFGTQHTGVSYDGIMLSDCQSGDIDISRYSLDNVARISLTIGDNDDIFVPAKNSASAAVLSIQTFPPPSSYTRPRLTAQVKTGSFGYVSPFIKYEQSLSEKFAISATGEYIYAENDYPFILRNISIVTHERRTNSRMNQGHGEMNFTWMPDKRNMLTGKAYYYDNDRQLPGQVRYYTNISNEQLHDRNAFAQLLYSTRHGEKLSMKWFVKYNYAESVYTDGTYGGGVKDATYRQREAYTSICVLYAPASAWAVDYSADYSFNNLSSSLPTDIRPFRHTVLQSLTGKYRTARVTATTRLLHSLYLNDAKDGPGARNTRRLSPSVSVSYKILNGHELYLRASYKNIFRSPTFNESYFFHYGSTDLLPESTDQYNIGVTWSTSYGNGSGIRIIADGYVNHVKDKIVAVPYNMFVWTNINVGKVLARGFDATLNATHRFGTSRHSLSASASYSHQRVENHTNPASNYYKNQLAYIPIHSGSAAIGYDNPWICLSLHATGMSSRYANNEHYDGTKVNGYVETGITAYRQIPIGHHRIEIRADAKNIFNKQYELVARYPMPGRSYTLSLNYKL</sequence>
<evidence type="ECO:0000259" key="12">
    <source>
        <dbReference type="Pfam" id="PF00593"/>
    </source>
</evidence>
<dbReference type="PANTHER" id="PTHR30069:SF29">
    <property type="entry name" value="HEMOGLOBIN AND HEMOGLOBIN-HAPTOGLOBIN-BINDING PROTEIN 1-RELATED"/>
    <property type="match status" value="1"/>
</dbReference>
<keyword evidence="15" id="KW-1185">Reference proteome</keyword>
<dbReference type="InterPro" id="IPR036942">
    <property type="entry name" value="Beta-barrel_TonB_sf"/>
</dbReference>
<comment type="similarity">
    <text evidence="10 11">Belongs to the TonB-dependent receptor family.</text>
</comment>
<protein>
    <submittedName>
        <fullName evidence="14">TonB-dependent receptor</fullName>
    </submittedName>
</protein>
<dbReference type="InterPro" id="IPR012910">
    <property type="entry name" value="Plug_dom"/>
</dbReference>
<dbReference type="EMBL" id="JABKKE010000005">
    <property type="protein sequence ID" value="NPE13601.1"/>
    <property type="molecule type" value="Genomic_DNA"/>
</dbReference>
<evidence type="ECO:0000256" key="7">
    <source>
        <dbReference type="ARBA" id="ARBA00023136"/>
    </source>
</evidence>
<evidence type="ECO:0000256" key="1">
    <source>
        <dbReference type="ARBA" id="ARBA00004571"/>
    </source>
</evidence>